<dbReference type="PANTHER" id="PTHR12774">
    <property type="entry name" value="PEROXISOMAL BIOGENESIS FACTOR 19"/>
    <property type="match status" value="1"/>
</dbReference>
<dbReference type="Pfam" id="PF04614">
    <property type="entry name" value="Pex19"/>
    <property type="match status" value="1"/>
</dbReference>
<sequence>MFSADDDEPDVPLPAGSATIDTNAPGYRPVDMRNKSEEVQADLDFILNAALDELEDDELGGALEGGMKTKKKKTKGGKVDLSDKKADEDANRVDKNMENESVLNAKKNMTKLIDDLQNPVYGDVLQETLKSLSGTQEGVDTLEDYLGEKFKDVQHKDTTAGDRTVNKLLDDLGKAGANFEGMETSQVENMGEDIMAQMMGEFEKMGEKEDYKDVIDGMMRQLLSKELMYDPMKQVTIKYPEWLANAKSQLSEEDYERYGQQYQYFQRIVAVYETEPDNYPRLMELMADIQEYGQPPTEIIQELAPGLEFNEQGMPIMPGMGNSTMPGEGGPGRPMGMPGIPLPSGEAGQCSIS</sequence>
<dbReference type="Proteomes" id="UP001165065">
    <property type="component" value="Unassembled WGS sequence"/>
</dbReference>
<proteinExistence type="predicted"/>
<evidence type="ECO:0000313" key="2">
    <source>
        <dbReference type="EMBL" id="GMI24486.1"/>
    </source>
</evidence>
<feature type="compositionally biased region" description="Acidic residues" evidence="1">
    <location>
        <begin position="1"/>
        <end position="10"/>
    </location>
</feature>
<protein>
    <submittedName>
        <fullName evidence="2">Uncharacterized protein</fullName>
    </submittedName>
</protein>
<dbReference type="InterPro" id="IPR038322">
    <property type="entry name" value="Pex19_C_sf"/>
</dbReference>
<feature type="region of interest" description="Disordered" evidence="1">
    <location>
        <begin position="60"/>
        <end position="88"/>
    </location>
</feature>
<evidence type="ECO:0000313" key="3">
    <source>
        <dbReference type="Proteomes" id="UP001165065"/>
    </source>
</evidence>
<dbReference type="GO" id="GO:0045046">
    <property type="term" value="P:protein import into peroxisome membrane"/>
    <property type="evidence" value="ECO:0007669"/>
    <property type="project" value="TreeGrafter"/>
</dbReference>
<dbReference type="InterPro" id="IPR006708">
    <property type="entry name" value="Pex19"/>
</dbReference>
<dbReference type="GO" id="GO:0005778">
    <property type="term" value="C:peroxisomal membrane"/>
    <property type="evidence" value="ECO:0007669"/>
    <property type="project" value="TreeGrafter"/>
</dbReference>
<reference evidence="3" key="1">
    <citation type="journal article" date="2023" name="Commun. Biol.">
        <title>Genome analysis of Parmales, the sister group of diatoms, reveals the evolutionary specialization of diatoms from phago-mixotrophs to photoautotrophs.</title>
        <authorList>
            <person name="Ban H."/>
            <person name="Sato S."/>
            <person name="Yoshikawa S."/>
            <person name="Yamada K."/>
            <person name="Nakamura Y."/>
            <person name="Ichinomiya M."/>
            <person name="Sato N."/>
            <person name="Blanc-Mathieu R."/>
            <person name="Endo H."/>
            <person name="Kuwata A."/>
            <person name="Ogata H."/>
        </authorList>
    </citation>
    <scope>NUCLEOTIDE SEQUENCE [LARGE SCALE GENOMIC DNA]</scope>
</reference>
<name>A0A9W7FWR6_9STRA</name>
<dbReference type="AlphaFoldDB" id="A0A9W7FWR6"/>
<comment type="caution">
    <text evidence="2">The sequence shown here is derived from an EMBL/GenBank/DDBJ whole genome shotgun (WGS) entry which is preliminary data.</text>
</comment>
<gene>
    <name evidence="2" type="ORF">TrCOL_g618</name>
</gene>
<dbReference type="Gene3D" id="1.20.120.900">
    <property type="entry name" value="Pex19, mPTS binding domain"/>
    <property type="match status" value="1"/>
</dbReference>
<evidence type="ECO:0000256" key="1">
    <source>
        <dbReference type="SAM" id="MobiDB-lite"/>
    </source>
</evidence>
<feature type="region of interest" description="Disordered" evidence="1">
    <location>
        <begin position="323"/>
        <end position="353"/>
    </location>
</feature>
<dbReference type="GO" id="GO:0033328">
    <property type="term" value="F:peroxisome membrane targeting sequence binding"/>
    <property type="evidence" value="ECO:0007669"/>
    <property type="project" value="TreeGrafter"/>
</dbReference>
<feature type="compositionally biased region" description="Basic and acidic residues" evidence="1">
    <location>
        <begin position="77"/>
        <end position="88"/>
    </location>
</feature>
<accession>A0A9W7FWR6</accession>
<organism evidence="2 3">
    <name type="scientific">Triparma columacea</name>
    <dbReference type="NCBI Taxonomy" id="722753"/>
    <lineage>
        <taxon>Eukaryota</taxon>
        <taxon>Sar</taxon>
        <taxon>Stramenopiles</taxon>
        <taxon>Ochrophyta</taxon>
        <taxon>Bolidophyceae</taxon>
        <taxon>Parmales</taxon>
        <taxon>Triparmaceae</taxon>
        <taxon>Triparma</taxon>
    </lineage>
</organism>
<keyword evidence="3" id="KW-1185">Reference proteome</keyword>
<dbReference type="OrthoDB" id="21292at2759"/>
<feature type="compositionally biased region" description="Low complexity" evidence="1">
    <location>
        <begin position="334"/>
        <end position="343"/>
    </location>
</feature>
<dbReference type="PANTHER" id="PTHR12774:SF2">
    <property type="entry name" value="PEROXISOMAL BIOGENESIS FACTOR 19"/>
    <property type="match status" value="1"/>
</dbReference>
<feature type="region of interest" description="Disordered" evidence="1">
    <location>
        <begin position="1"/>
        <end position="30"/>
    </location>
</feature>
<dbReference type="EMBL" id="BRYA01000584">
    <property type="protein sequence ID" value="GMI24486.1"/>
    <property type="molecule type" value="Genomic_DNA"/>
</dbReference>